<dbReference type="InterPro" id="IPR014729">
    <property type="entry name" value="Rossmann-like_a/b/a_fold"/>
</dbReference>
<keyword evidence="11" id="KW-0812">Transmembrane</keyword>
<dbReference type="OrthoDB" id="434144at2759"/>
<evidence type="ECO:0000256" key="2">
    <source>
        <dbReference type="ARBA" id="ARBA00022598"/>
    </source>
</evidence>
<dbReference type="InterPro" id="IPR001878">
    <property type="entry name" value="Znf_CCHC"/>
</dbReference>
<dbReference type="GO" id="GO:0015074">
    <property type="term" value="P:DNA integration"/>
    <property type="evidence" value="ECO:0007669"/>
    <property type="project" value="InterPro"/>
</dbReference>
<dbReference type="InterPro" id="IPR012795">
    <property type="entry name" value="tRNA_Ile_lys_synt_N"/>
</dbReference>
<keyword evidence="11" id="KW-0472">Membrane</keyword>
<feature type="region of interest" description="Disordered" evidence="10">
    <location>
        <begin position="2274"/>
        <end position="2353"/>
    </location>
</feature>
<feature type="compositionally biased region" description="Low complexity" evidence="10">
    <location>
        <begin position="2206"/>
        <end position="2221"/>
    </location>
</feature>
<evidence type="ECO:0000256" key="5">
    <source>
        <dbReference type="ARBA" id="ARBA00022840"/>
    </source>
</evidence>
<dbReference type="PANTHER" id="PTHR43033:SF1">
    <property type="entry name" value="TRNA(ILE)-LYSIDINE SYNTHASE-RELATED"/>
    <property type="match status" value="1"/>
</dbReference>
<feature type="region of interest" description="Disordered" evidence="10">
    <location>
        <begin position="1288"/>
        <end position="1326"/>
    </location>
</feature>
<evidence type="ECO:0000256" key="10">
    <source>
        <dbReference type="SAM" id="MobiDB-lite"/>
    </source>
</evidence>
<keyword evidence="2" id="KW-0436">Ligase</keyword>
<dbReference type="InterPro" id="IPR011063">
    <property type="entry name" value="TilS/TtcA_N"/>
</dbReference>
<accession>A0A1Q9CRH8</accession>
<dbReference type="InterPro" id="IPR002110">
    <property type="entry name" value="Ankyrin_rpt"/>
</dbReference>
<dbReference type="HAMAP" id="MF_01161">
    <property type="entry name" value="tRNA_Ile_lys_synt"/>
    <property type="match status" value="1"/>
</dbReference>
<keyword evidence="11" id="KW-1133">Transmembrane helix</keyword>
<dbReference type="GO" id="GO:0008033">
    <property type="term" value="P:tRNA processing"/>
    <property type="evidence" value="ECO:0007669"/>
    <property type="project" value="UniProtKB-KW"/>
</dbReference>
<feature type="compositionally biased region" description="Pro residues" evidence="10">
    <location>
        <begin position="2331"/>
        <end position="2341"/>
    </location>
</feature>
<dbReference type="PROSITE" id="PS50158">
    <property type="entry name" value="ZF_CCHC"/>
    <property type="match status" value="1"/>
</dbReference>
<dbReference type="Gene3D" id="3.30.420.10">
    <property type="entry name" value="Ribonuclease H-like superfamily/Ribonuclease H"/>
    <property type="match status" value="1"/>
</dbReference>
<sequence length="3397" mass="374902">MLASHSGHAEVVRLLLEVGAAKDSGNFRDMTALMYDRSNARIWERLQEDVAKVSEELDKMNGEILKLIDDESNKVKDGHAAIESRIQTLEMAFTARTLGDVDAQLSARLDEDDVQSIEAEVLRRCEDMGEEIFKPTSAIWVPRSRVVVVVAAVALALAVVAVVVVLVGLVVLAVLLRQQQHQQQEEGLAAADTRASALEELLAQEALSQESTRASTAEESLSRTAEGLAAQQAKQALTRWPQPIASDVCHQVQLIRQHGHGIGTLSEPAANMRRGTAAAVSLLLCLWQFWTFSWKVSCFAKGILHRNLRRKVEKAMVTCGLDVGPRPLVLCVSGGSDSVALLLLVSQVAQTYGWNLHVLHFNHGLRQESASEESFVEGLALSADAKFHLRRADGAGLKAAAGGLQAAARAWRRQEALQLLESLEGSAASGSGAVLLAHHADDQVETQLLKLLRGGHLARLSGMNLMEGRFARPLLGIRKQELQAFLKSVGQEWKEDASNQEPVYQRNRIRLQLVPLLTELIGGEDALHGRFEALAEQSEQLSSMLEDACKEVGGPSFPESFGEHEAGAPEAQEMQRVLDISSFLGLKVEELICCFGQLPEMVRQELLWRFVATGCGSMLSYPAVRAIAGGLASKNSSEPFTWPLGSGWQLRKMAKPELVLSHKEESQEEAWTVEDLRVLHNFAPGLSLRVARGGTLESHSEAGDSSCRFLLDVPLNATVALRGAQPGDRFCPGLSSRARAIKLTYFLHREMKVPTEARYGWPVIAIQAPRQPEVVAAVLPCFAAADFAATNSSRSPVLVEVAWTEPWPGLATEKSQLEPSAGDRNAGGEQLAFAEKLKDLTQQMADKFQAQQEAAEAQQAKLEAQLEKDQKTAQDSQEKLKEAIEEARKAAEAAQVKEEQGRATEAETALREGTAEHRGGRCPSRGAGAGIDWKTNWALLRTVRLLDEMLDAPLPKPRRRRTVRLLDEMLDARKQRLLTNRIQSTDEECKKALAAQEERAQAATKAVQVCCLQATVRHLEYREHERDSLEEAQKTSSALAEKAAVAQESVTQAAASSEAEKKAADKTLEEELAKLRKTSEEAAFRERGDEKWNRRTTEKISTMFNELGSLKDGLEEAQKSSVSLAEKVEAAQTKAEAAEAEAAIAQESLSHAAASSEAEKKASLIRVLFSKSQGIVTVRLMFKEVALARKTCLTETAPDPLENMLVLQPKAYKQQLPQRALPEFAMDNFSRAWLGLSLREQPEMDLCTVSNDQDFFPAAGKSLEDELAKLRQESEEEIGKLREQLRKMEETDKQAATAASEKEAEAKKEKEKELDQQKARNGNVGRQVDLEELRKRLADAEANDETLKKDANDAKELQEKAMQEMRQRLEELSGLSDAAAKGCLKDVEALQSKLEEAEKWLRENVAAWLPLQMFRDTVADGVSNAFLRLLDKSSEKLSHRVEKLEKVSEIPTRCVAADVEFSLYGSMIKPTHHHIETSHVSRFMFSGNVNRQQMIEYLSLLRWSQATWVSAPYSILLWATVVTIINYRANSIAAYEVRSGVIQSLRDIQAARGSGEDGVDGNVSWNGLRWDDIRSRDDVLMWLQHGLLPVLWNEVGRDTPVHVGNMSSENLGPAYGAVAPEAVERRPELPNGVPSRTVAQDDGAMQGDWAQVANATTVATGLRGGHEDRTEAATGSGGRQPEQPFLSPEPPQGPLEVAGHLGPPGVANPEPELSRDATRTFDVEVMYGAAGEQGPAVVRWVARLTDFLRTTATAAAGAGGFQERVLEGLGMTGTQGSPSPQQTLTSPQQQQFQQHGQQPHHQQYAPQQQQLQQQAPQQQQLISAPQQVMSPAVRRGLAQVLNFSPPEELPSPPRVPRYQGDRALFSGEQLQRLRALEMEAPTLYGMPANPEHGSASTASSAVQAEVQRQLQEFMQHHRGETAELRQQVERLKQERQELQRKVEKPVTLVQMVKTRSRAEVQLKQMEKKDVPEESSPVDIQDWLEEVGSIMGDLSDTSHEWWRAVRETADGHYKKWVTATPMEKLTIALPKDVKLEHGKYGRVNSRAAGMILGALPSEVKSEMVTKKCTGSSTSLVYKLLTTYRPGGEQEKTLLLEQLTTPEGVATPDLAVQALRKWGRWFLRAKDLTVTVPDPVLMVKGLATIVGPVLSKNQDAWLRTTMMRNRLQLDSNPTEETTLDYHRHLQAEMELLSTANTTQGRTPPKLKSAAAADSSAVATTSTTRQRQEKKDRPCRWFAKSDEGCKKGADCPFQHDWGGTSKAGRCLLCSALGHQKKDCPTKRQSEASPTAPGPSSTKGKGKGEKGSQTSSSTTTPSSAPATRSVAATTAPKDTPQPGPEPSPTTSPASATKEPPGDIQQILTDAHQMLRSMMATTSPTTSSAGTGPPTYESIQRQLDEMKLKAMKVKGPAQGEEEARGALLDSGATHVLRPAKSDLEHQNGKDVSVVLAGDEKKVLRQTAAGSIILDPAVAEEAQTIIPLGRLVDSLGCTLRWTRGGMKLKHPKYGTISTRLRAGCPEITDALQASQLITELEERRVDELRQQTTDLQNKLSAIKMMEVKKDDWRQDLATYAEEGCVVDGLQLLYKSPIFKDLPEDVLLGMVPNVEANDKKGWEYLKALPVNRRVRKKMMRSKAWVVNLYGGSKLKEDPVQSLNGQVNVDTNSDVLVVNADILLDGGWSMRGPAYKALMWGAMTSRIKAVIGGPPAKTYSTKTLRTAEEPYGITGLSPTETYVVNRETGLAARQMLIYLVAHACSKDKFVGWMLQSPGRTDETPDSKEGVSLWQTPMAKAFIEVVDPLGMKLTPNTAEDEGEPKFKESAIHENFGLNEIFKDQQPRLPAGPALRRTLARAMQDSGVATTKVWEAATEMRKLTAEQGWRLHVQRDHVPFRKDCEYCVMMMGTGKQHRRTKQKSAYVLSVDVGGPMRARSKDTHGTGYKFFLAAAYTRPQFPDQEDPPELKEEDMASVNYDFSDLDLDDPPAEDPVQEEEALFPNDEEARELDSLMNVEVFSPELRALKAGDKLWDDDERAEEEQAANAAEEHPLEGNHEVPVDFLYFVRPLKSKSSKHVMMAIQEIVLQLKQENLPVLRIHSDRAHEMRSMALRAWTLDNGIWLTRTEGQSPQSNGTAERAVRFLKGRARMLLRAAGLGTEHWATAMVAAAHRQREERLRPEDPQVPCPYGTRVAIKKKRYGDGGRHDLLPHWTKGTYMGPVWDVKGGSAVLEDESKRFTVTTHLRARLHAPGTLNEEDPVNVEPLRPARRLRTKAAVGADGLALKSVEVEAPKKRKELVKEIVDLMANDPVHKVRRPQLKNEGTIQEGTSYSTVGAYNFGGVYGITKYTREAPELTKKITQLLQIPTPQELRQNKKPTKDVRGTNSLHNSHVAKGLGASNVQARDELFL</sequence>
<comment type="catalytic activity">
    <reaction evidence="6">
        <text>cytidine(34) in tRNA(Ile2) + L-lysine + ATP = lysidine(34) in tRNA(Ile2) + AMP + diphosphate + H(+)</text>
        <dbReference type="Rhea" id="RHEA:43744"/>
        <dbReference type="Rhea" id="RHEA-COMP:10625"/>
        <dbReference type="Rhea" id="RHEA-COMP:10670"/>
        <dbReference type="ChEBI" id="CHEBI:15378"/>
        <dbReference type="ChEBI" id="CHEBI:30616"/>
        <dbReference type="ChEBI" id="CHEBI:32551"/>
        <dbReference type="ChEBI" id="CHEBI:33019"/>
        <dbReference type="ChEBI" id="CHEBI:82748"/>
        <dbReference type="ChEBI" id="CHEBI:83665"/>
        <dbReference type="ChEBI" id="CHEBI:456215"/>
        <dbReference type="EC" id="6.3.4.19"/>
    </reaction>
</comment>
<feature type="region of interest" description="Disordered" evidence="10">
    <location>
        <begin position="859"/>
        <end position="925"/>
    </location>
</feature>
<feature type="region of interest" description="Disordered" evidence="10">
    <location>
        <begin position="1770"/>
        <end position="1824"/>
    </location>
</feature>
<dbReference type="EC" id="6.3.4.19" evidence="1"/>
<keyword evidence="3" id="KW-0819">tRNA processing</keyword>
<name>A0A1Q9CRH8_SYMMI</name>
<keyword evidence="5" id="KW-0067">ATP-binding</keyword>
<feature type="region of interest" description="Disordered" evidence="10">
    <location>
        <begin position="1659"/>
        <end position="1713"/>
    </location>
</feature>
<dbReference type="GO" id="GO:0032267">
    <property type="term" value="F:tRNA(Ile)-lysidine synthase activity"/>
    <property type="evidence" value="ECO:0007669"/>
    <property type="project" value="UniProtKB-EC"/>
</dbReference>
<evidence type="ECO:0000256" key="3">
    <source>
        <dbReference type="ARBA" id="ARBA00022694"/>
    </source>
</evidence>
<feature type="compositionally biased region" description="Basic and acidic residues" evidence="10">
    <location>
        <begin position="2223"/>
        <end position="2232"/>
    </location>
</feature>
<dbReference type="CDD" id="cd01992">
    <property type="entry name" value="TilS_N"/>
    <property type="match status" value="1"/>
</dbReference>
<feature type="domain" description="C3H1-type" evidence="12">
    <location>
        <begin position="2226"/>
        <end position="2255"/>
    </location>
</feature>
<keyword evidence="4" id="KW-0547">Nucleotide-binding</keyword>
<dbReference type="EMBL" id="LSRX01000972">
    <property type="protein sequence ID" value="OLP85529.1"/>
    <property type="molecule type" value="Genomic_DNA"/>
</dbReference>
<dbReference type="SUPFAM" id="SSF53098">
    <property type="entry name" value="Ribonuclease H-like"/>
    <property type="match status" value="1"/>
</dbReference>
<dbReference type="Pfam" id="PF01171">
    <property type="entry name" value="ATP_bind_3"/>
    <property type="match status" value="1"/>
</dbReference>
<evidence type="ECO:0000256" key="1">
    <source>
        <dbReference type="ARBA" id="ARBA00013267"/>
    </source>
</evidence>
<evidence type="ECO:0000313" key="15">
    <source>
        <dbReference type="EMBL" id="OLP85529.1"/>
    </source>
</evidence>
<dbReference type="InterPro" id="IPR000571">
    <property type="entry name" value="Znf_CCCH"/>
</dbReference>
<dbReference type="PROSITE" id="PS50994">
    <property type="entry name" value="INTEGRASE"/>
    <property type="match status" value="1"/>
</dbReference>
<dbReference type="NCBIfam" id="TIGR02432">
    <property type="entry name" value="lysidine_TilS_N"/>
    <property type="match status" value="1"/>
</dbReference>
<proteinExistence type="inferred from homology"/>
<evidence type="ECO:0000256" key="9">
    <source>
        <dbReference type="SAM" id="Coils"/>
    </source>
</evidence>
<dbReference type="PROSITE" id="PS50103">
    <property type="entry name" value="ZF_C3H1"/>
    <property type="match status" value="1"/>
</dbReference>
<keyword evidence="8" id="KW-0863">Zinc-finger</keyword>
<keyword evidence="16" id="KW-1185">Reference proteome</keyword>
<dbReference type="GO" id="GO:0005524">
    <property type="term" value="F:ATP binding"/>
    <property type="evidence" value="ECO:0007669"/>
    <property type="project" value="UniProtKB-KW"/>
</dbReference>
<reference evidence="15 16" key="1">
    <citation type="submission" date="2016-02" db="EMBL/GenBank/DDBJ databases">
        <title>Genome analysis of coral dinoflagellate symbionts highlights evolutionary adaptations to a symbiotic lifestyle.</title>
        <authorList>
            <person name="Aranda M."/>
            <person name="Li Y."/>
            <person name="Liew Y.J."/>
            <person name="Baumgarten S."/>
            <person name="Simakov O."/>
            <person name="Wilson M."/>
            <person name="Piel J."/>
            <person name="Ashoor H."/>
            <person name="Bougouffa S."/>
            <person name="Bajic V.B."/>
            <person name="Ryu T."/>
            <person name="Ravasi T."/>
            <person name="Bayer T."/>
            <person name="Micklem G."/>
            <person name="Kim H."/>
            <person name="Bhak J."/>
            <person name="Lajeunesse T.C."/>
            <person name="Voolstra C.R."/>
        </authorList>
    </citation>
    <scope>NUCLEOTIDE SEQUENCE [LARGE SCALE GENOMIC DNA]</scope>
    <source>
        <strain evidence="15 16">CCMP2467</strain>
    </source>
</reference>
<keyword evidence="8" id="KW-0479">Metal-binding</keyword>
<feature type="repeat" description="ANK" evidence="7">
    <location>
        <begin position="1"/>
        <end position="27"/>
    </location>
</feature>
<evidence type="ECO:0000313" key="16">
    <source>
        <dbReference type="Proteomes" id="UP000186817"/>
    </source>
</evidence>
<evidence type="ECO:0000256" key="8">
    <source>
        <dbReference type="PROSITE-ProRule" id="PRU00723"/>
    </source>
</evidence>
<feature type="coiled-coil region" evidence="9">
    <location>
        <begin position="1029"/>
        <end position="1081"/>
    </location>
</feature>
<feature type="compositionally biased region" description="Basic and acidic residues" evidence="10">
    <location>
        <begin position="1300"/>
        <end position="1318"/>
    </location>
</feature>
<dbReference type="SUPFAM" id="SSF52402">
    <property type="entry name" value="Adenine nucleotide alpha hydrolases-like"/>
    <property type="match status" value="1"/>
</dbReference>
<feature type="compositionally biased region" description="Low complexity" evidence="10">
    <location>
        <begin position="2303"/>
        <end position="2328"/>
    </location>
</feature>
<evidence type="ECO:0000256" key="7">
    <source>
        <dbReference type="PROSITE-ProRule" id="PRU00023"/>
    </source>
</evidence>
<dbReference type="PANTHER" id="PTHR43033">
    <property type="entry name" value="TRNA(ILE)-LYSIDINE SYNTHASE-RELATED"/>
    <property type="match status" value="1"/>
</dbReference>
<feature type="compositionally biased region" description="Basic and acidic residues" evidence="10">
    <location>
        <begin position="864"/>
        <end position="919"/>
    </location>
</feature>
<dbReference type="GO" id="GO:0008270">
    <property type="term" value="F:zinc ion binding"/>
    <property type="evidence" value="ECO:0007669"/>
    <property type="project" value="UniProtKB-KW"/>
</dbReference>
<keyword evidence="9" id="KW-0175">Coiled coil</keyword>
<keyword evidence="7" id="KW-0040">ANK repeat</keyword>
<keyword evidence="8" id="KW-0862">Zinc</keyword>
<organism evidence="15 16">
    <name type="scientific">Symbiodinium microadriaticum</name>
    <name type="common">Dinoflagellate</name>
    <name type="synonym">Zooxanthella microadriatica</name>
    <dbReference type="NCBI Taxonomy" id="2951"/>
    <lineage>
        <taxon>Eukaryota</taxon>
        <taxon>Sar</taxon>
        <taxon>Alveolata</taxon>
        <taxon>Dinophyceae</taxon>
        <taxon>Suessiales</taxon>
        <taxon>Symbiodiniaceae</taxon>
        <taxon>Symbiodinium</taxon>
    </lineage>
</organism>
<feature type="coiled-coil region" evidence="9">
    <location>
        <begin position="2528"/>
        <end position="2572"/>
    </location>
</feature>
<feature type="coiled-coil region" evidence="9">
    <location>
        <begin position="43"/>
        <end position="70"/>
    </location>
</feature>
<dbReference type="InterPro" id="IPR012094">
    <property type="entry name" value="tRNA_Ile_lys_synt"/>
</dbReference>
<dbReference type="GO" id="GO:0003676">
    <property type="term" value="F:nucleic acid binding"/>
    <property type="evidence" value="ECO:0007669"/>
    <property type="project" value="InterPro"/>
</dbReference>
<feature type="region of interest" description="Disordered" evidence="10">
    <location>
        <begin position="3354"/>
        <end position="3384"/>
    </location>
</feature>
<feature type="coiled-coil region" evidence="9">
    <location>
        <begin position="1914"/>
        <end position="1968"/>
    </location>
</feature>
<comment type="caution">
    <text evidence="15">The sequence shown here is derived from an EMBL/GenBank/DDBJ whole genome shotgun (WGS) entry which is preliminary data.</text>
</comment>
<feature type="zinc finger region" description="C3H1-type" evidence="8">
    <location>
        <begin position="2226"/>
        <end position="2255"/>
    </location>
</feature>
<dbReference type="InterPro" id="IPR012337">
    <property type="entry name" value="RNaseH-like_sf"/>
</dbReference>
<dbReference type="Proteomes" id="UP000186817">
    <property type="component" value="Unassembled WGS sequence"/>
</dbReference>
<evidence type="ECO:0000259" key="13">
    <source>
        <dbReference type="PROSITE" id="PS50158"/>
    </source>
</evidence>
<feature type="compositionally biased region" description="Low complexity" evidence="10">
    <location>
        <begin position="1774"/>
        <end position="1824"/>
    </location>
</feature>
<evidence type="ECO:0000256" key="11">
    <source>
        <dbReference type="SAM" id="Phobius"/>
    </source>
</evidence>
<dbReference type="Gene3D" id="3.40.50.620">
    <property type="entry name" value="HUPs"/>
    <property type="match status" value="1"/>
</dbReference>
<dbReference type="PROSITE" id="PS50088">
    <property type="entry name" value="ANK_REPEAT"/>
    <property type="match status" value="1"/>
</dbReference>
<dbReference type="InterPro" id="IPR036397">
    <property type="entry name" value="RNaseH_sf"/>
</dbReference>
<feature type="domain" description="CCHC-type" evidence="13">
    <location>
        <begin position="2262"/>
        <end position="2277"/>
    </location>
</feature>
<feature type="region of interest" description="Disordered" evidence="10">
    <location>
        <begin position="2193"/>
        <end position="2232"/>
    </location>
</feature>
<feature type="coiled-coil region" evidence="9">
    <location>
        <begin position="1114"/>
        <end position="1148"/>
    </location>
</feature>
<evidence type="ECO:0000256" key="6">
    <source>
        <dbReference type="ARBA" id="ARBA00048539"/>
    </source>
</evidence>
<evidence type="ECO:0000256" key="4">
    <source>
        <dbReference type="ARBA" id="ARBA00022741"/>
    </source>
</evidence>
<feature type="domain" description="Integrase catalytic" evidence="14">
    <location>
        <begin position="3005"/>
        <end position="3182"/>
    </location>
</feature>
<dbReference type="InterPro" id="IPR001584">
    <property type="entry name" value="Integrase_cat-core"/>
</dbReference>
<evidence type="ECO:0000259" key="12">
    <source>
        <dbReference type="PROSITE" id="PS50103"/>
    </source>
</evidence>
<protein>
    <recommendedName>
        <fullName evidence="1">tRNA(Ile)-lysidine synthetase</fullName>
        <ecNumber evidence="1">6.3.4.19</ecNumber>
    </recommendedName>
</protein>
<evidence type="ECO:0000259" key="14">
    <source>
        <dbReference type="PROSITE" id="PS50994"/>
    </source>
</evidence>
<feature type="transmembrane region" description="Helical" evidence="11">
    <location>
        <begin position="146"/>
        <end position="176"/>
    </location>
</feature>
<gene>
    <name evidence="15" type="primary">tilS</name>
    <name evidence="15" type="ORF">AK812_SmicGene33473</name>
</gene>